<proteinExistence type="predicted"/>
<feature type="transmembrane region" description="Helical" evidence="1">
    <location>
        <begin position="193"/>
        <end position="211"/>
    </location>
</feature>
<dbReference type="EMBL" id="CP000236">
    <property type="protein sequence ID" value="ABD44497.1"/>
    <property type="molecule type" value="Genomic_DNA"/>
</dbReference>
<dbReference type="AlphaFoldDB" id="Q2GI88"/>
<sequence length="339" mass="38064">MSVEGRMFGEDRRQLEQYEGISRGDIQRKLYNSMLLKLDRQDLIRKKIVMVTSVLYFVVFVSFAVMQSGVLDLTQNQLTLFANFMDYLALFLCVTFLIAGLYNVLYLEREKRKVNEKLKRISQDQFDERVNPTSIKFANFCETHANKFDLAGTFCTTIMQAIAVFSLTLPAIFDVSKIPVDTAFNLQGIVDTVGNILFTIAAGMFLCSYMIKCNKNKNKDGKSTYSVAQSLVLTSLFFGTFLILAGKVLLSFETRGGAMYTGVLGPLGMDAFPMALIVRAVGMAIFCFGYGLMLYMSTQQHDKLSNEVRNGLPKGASVNSNMQDVEQICCETRHLLQDS</sequence>
<evidence type="ECO:0000313" key="3">
    <source>
        <dbReference type="Proteomes" id="UP000008320"/>
    </source>
</evidence>
<feature type="transmembrane region" description="Helical" evidence="1">
    <location>
        <begin position="87"/>
        <end position="107"/>
    </location>
</feature>
<reference evidence="2 3" key="1">
    <citation type="journal article" date="2006" name="PLoS Genet.">
        <title>Comparative genomics of emerging human ehrlichiosis agents.</title>
        <authorList>
            <person name="Dunning Hotopp J.C."/>
            <person name="Lin M."/>
            <person name="Madupu R."/>
            <person name="Crabtree J."/>
            <person name="Angiuoli S.V."/>
            <person name="Eisen J.A."/>
            <person name="Seshadri R."/>
            <person name="Ren Q."/>
            <person name="Wu M."/>
            <person name="Utterback T.R."/>
            <person name="Smith S."/>
            <person name="Lewis M."/>
            <person name="Khouri H."/>
            <person name="Zhang C."/>
            <person name="Niu H."/>
            <person name="Lin Q."/>
            <person name="Ohashi N."/>
            <person name="Zhi N."/>
            <person name="Nelson W."/>
            <person name="Brinkac L.M."/>
            <person name="Dodson R.J."/>
            <person name="Rosovitz M.J."/>
            <person name="Sundaram J."/>
            <person name="Daugherty S.C."/>
            <person name="Davidsen T."/>
            <person name="Durkin A.S."/>
            <person name="Gwinn M."/>
            <person name="Haft D.H."/>
            <person name="Selengut J.D."/>
            <person name="Sullivan S.A."/>
            <person name="Zafar N."/>
            <person name="Zhou L."/>
            <person name="Benahmed F."/>
            <person name="Forberger H."/>
            <person name="Halpin R."/>
            <person name="Mulligan S."/>
            <person name="Robinson J."/>
            <person name="White O."/>
            <person name="Rikihisa Y."/>
            <person name="Tettelin H."/>
        </authorList>
    </citation>
    <scope>NUCLEOTIDE SEQUENCE [LARGE SCALE GENOMIC DNA]</scope>
    <source>
        <strain evidence="3">ATCC CRL-10679 / Arkansas</strain>
    </source>
</reference>
<dbReference type="STRING" id="205920.ECH_0010"/>
<evidence type="ECO:0000313" key="2">
    <source>
        <dbReference type="EMBL" id="ABD44497.1"/>
    </source>
</evidence>
<keyword evidence="1" id="KW-0472">Membrane</keyword>
<feature type="transmembrane region" description="Helical" evidence="1">
    <location>
        <begin position="231"/>
        <end position="252"/>
    </location>
</feature>
<name>Q2GI88_EHRCR</name>
<feature type="transmembrane region" description="Helical" evidence="1">
    <location>
        <begin position="48"/>
        <end position="67"/>
    </location>
</feature>
<keyword evidence="1" id="KW-1133">Transmembrane helix</keyword>
<dbReference type="Proteomes" id="UP000008320">
    <property type="component" value="Chromosome"/>
</dbReference>
<feature type="transmembrane region" description="Helical" evidence="1">
    <location>
        <begin position="272"/>
        <end position="295"/>
    </location>
</feature>
<organism evidence="2 3">
    <name type="scientific">Ehrlichia chaffeensis (strain ATCC CRL-10679 / Arkansas)</name>
    <dbReference type="NCBI Taxonomy" id="205920"/>
    <lineage>
        <taxon>Bacteria</taxon>
        <taxon>Pseudomonadati</taxon>
        <taxon>Pseudomonadota</taxon>
        <taxon>Alphaproteobacteria</taxon>
        <taxon>Rickettsiales</taxon>
        <taxon>Anaplasmataceae</taxon>
        <taxon>Ehrlichia</taxon>
    </lineage>
</organism>
<keyword evidence="3" id="KW-1185">Reference proteome</keyword>
<keyword evidence="1" id="KW-0812">Transmembrane</keyword>
<protein>
    <submittedName>
        <fullName evidence="2">Uncharacterized protein</fullName>
    </submittedName>
</protein>
<dbReference type="KEGG" id="ech:ECH_0010"/>
<gene>
    <name evidence="2" type="ordered locus">ECH_0010</name>
</gene>
<evidence type="ECO:0000256" key="1">
    <source>
        <dbReference type="SAM" id="Phobius"/>
    </source>
</evidence>
<accession>Q2GI88</accession>
<dbReference type="HOGENOM" id="CLU_818198_0_0_5"/>
<feature type="transmembrane region" description="Helical" evidence="1">
    <location>
        <begin position="150"/>
        <end position="173"/>
    </location>
</feature>